<feature type="domain" description="Major facilitator superfamily (MFS) profile" evidence="7">
    <location>
        <begin position="9"/>
        <end position="416"/>
    </location>
</feature>
<dbReference type="RefSeq" id="WP_317021264.1">
    <property type="nucleotide sequence ID" value="NZ_CP136513.1"/>
</dbReference>
<dbReference type="InterPro" id="IPR011701">
    <property type="entry name" value="MFS"/>
</dbReference>
<evidence type="ECO:0000313" key="8">
    <source>
        <dbReference type="EMBL" id="WOD19092.1"/>
    </source>
</evidence>
<sequence>MYRKIAWRLIPFLLLCYMLATIDRFNIGFAKLQFLHDLKLDDAVYGIAAGVFSIGYVAFEVPSNLLLQRVGVRRTLLRIMVLWGMVTCLLMFAQSALHLYILRFLLGVAEAGFFPGILLYLTYWFPDRLRGRMTSLFVMAVPVGGIISGPLSGWVMAQFQGVGGFHGWQWLFLTEGAPAVVCGVVAYFYLSDNAAKARWLSDEEKNWVLTDLATDRQSRPAAGGTFRDALRDPKVYLLAFIYFAYFCSLNTILLWGPTVLKAIAGQTVSSIGWISGAISLVSTIGMVVVGYSSDKYLERRWHVALCGFAAAACFFLLPLAVGSLALTVTLLTIASVGILSVLSLFWTIPSAYLSQSAAAGGLALISSIGSFGGAVSPAMIGAVKVHTGSLYVGLDVIAVLLAIGMVTLLVCIPAAKGRQ</sequence>
<evidence type="ECO:0000256" key="5">
    <source>
        <dbReference type="ARBA" id="ARBA00023136"/>
    </source>
</evidence>
<feature type="transmembrane region" description="Helical" evidence="6">
    <location>
        <begin position="235"/>
        <end position="256"/>
    </location>
</feature>
<feature type="transmembrane region" description="Helical" evidence="6">
    <location>
        <begin position="392"/>
        <end position="415"/>
    </location>
</feature>
<keyword evidence="9" id="KW-1185">Reference proteome</keyword>
<accession>A0ABZ0EPL5</accession>
<evidence type="ECO:0000256" key="3">
    <source>
        <dbReference type="ARBA" id="ARBA00022692"/>
    </source>
</evidence>
<evidence type="ECO:0000256" key="2">
    <source>
        <dbReference type="ARBA" id="ARBA00022448"/>
    </source>
</evidence>
<feature type="transmembrane region" description="Helical" evidence="6">
    <location>
        <begin position="326"/>
        <end position="346"/>
    </location>
</feature>
<keyword evidence="5 6" id="KW-0472">Membrane</keyword>
<dbReference type="CDD" id="cd17319">
    <property type="entry name" value="MFS_ExuT_GudP_like"/>
    <property type="match status" value="1"/>
</dbReference>
<dbReference type="PANTHER" id="PTHR43791:SF36">
    <property type="entry name" value="TRANSPORTER, PUTATIVE (AFU_ORTHOLOGUE AFUA_6G08340)-RELATED"/>
    <property type="match status" value="1"/>
</dbReference>
<feature type="transmembrane region" description="Helical" evidence="6">
    <location>
        <begin position="358"/>
        <end position="380"/>
    </location>
</feature>
<feature type="transmembrane region" description="Helical" evidence="6">
    <location>
        <begin position="301"/>
        <end position="320"/>
    </location>
</feature>
<evidence type="ECO:0000256" key="1">
    <source>
        <dbReference type="ARBA" id="ARBA00004141"/>
    </source>
</evidence>
<proteinExistence type="predicted"/>
<evidence type="ECO:0000259" key="7">
    <source>
        <dbReference type="PROSITE" id="PS50850"/>
    </source>
</evidence>
<name>A0ABZ0EPL5_9BURK</name>
<evidence type="ECO:0000256" key="6">
    <source>
        <dbReference type="SAM" id="Phobius"/>
    </source>
</evidence>
<dbReference type="PROSITE" id="PS50850">
    <property type="entry name" value="MFS"/>
    <property type="match status" value="1"/>
</dbReference>
<gene>
    <name evidence="8" type="ORF">RW095_22780</name>
</gene>
<evidence type="ECO:0000313" key="9">
    <source>
        <dbReference type="Proteomes" id="UP001302652"/>
    </source>
</evidence>
<dbReference type="Gene3D" id="1.20.1250.20">
    <property type="entry name" value="MFS general substrate transporter like domains"/>
    <property type="match status" value="2"/>
</dbReference>
<feature type="transmembrane region" description="Helical" evidence="6">
    <location>
        <begin position="100"/>
        <end position="124"/>
    </location>
</feature>
<reference evidence="8 9" key="1">
    <citation type="submission" date="2023-10" db="EMBL/GenBank/DDBJ databases">
        <title>Surface-active antibiotics is a multifunctional adaptation for post-fire microbes.</title>
        <authorList>
            <person name="Liu M.D."/>
            <person name="Du Y."/>
            <person name="Koupaei S.K."/>
            <person name="Kim N.R."/>
            <person name="Zhang W."/>
            <person name="Traxler M.F."/>
        </authorList>
    </citation>
    <scope>NUCLEOTIDE SEQUENCE [LARGE SCALE GENOMIC DNA]</scope>
    <source>
        <strain evidence="8 9">F3</strain>
    </source>
</reference>
<protein>
    <submittedName>
        <fullName evidence="8">MFS transporter</fullName>
    </submittedName>
</protein>
<evidence type="ECO:0000256" key="4">
    <source>
        <dbReference type="ARBA" id="ARBA00022989"/>
    </source>
</evidence>
<dbReference type="Proteomes" id="UP001302652">
    <property type="component" value="Chromosome 1"/>
</dbReference>
<dbReference type="SUPFAM" id="SSF103473">
    <property type="entry name" value="MFS general substrate transporter"/>
    <property type="match status" value="1"/>
</dbReference>
<dbReference type="InterPro" id="IPR036259">
    <property type="entry name" value="MFS_trans_sf"/>
</dbReference>
<dbReference type="InterPro" id="IPR020846">
    <property type="entry name" value="MFS_dom"/>
</dbReference>
<feature type="transmembrane region" description="Helical" evidence="6">
    <location>
        <begin position="136"/>
        <end position="156"/>
    </location>
</feature>
<keyword evidence="4 6" id="KW-1133">Transmembrane helix</keyword>
<keyword evidence="3 6" id="KW-0812">Transmembrane</keyword>
<feature type="transmembrane region" description="Helical" evidence="6">
    <location>
        <begin position="43"/>
        <end position="63"/>
    </location>
</feature>
<comment type="subcellular location">
    <subcellularLocation>
        <location evidence="1">Membrane</location>
        <topology evidence="1">Multi-pass membrane protein</topology>
    </subcellularLocation>
</comment>
<organism evidence="8 9">
    <name type="scientific">Paraburkholderia kirstenboschensis</name>
    <dbReference type="NCBI Taxonomy" id="1245436"/>
    <lineage>
        <taxon>Bacteria</taxon>
        <taxon>Pseudomonadati</taxon>
        <taxon>Pseudomonadota</taxon>
        <taxon>Betaproteobacteria</taxon>
        <taxon>Burkholderiales</taxon>
        <taxon>Burkholderiaceae</taxon>
        <taxon>Paraburkholderia</taxon>
    </lineage>
</organism>
<feature type="transmembrane region" description="Helical" evidence="6">
    <location>
        <begin position="168"/>
        <end position="190"/>
    </location>
</feature>
<feature type="transmembrane region" description="Helical" evidence="6">
    <location>
        <begin position="268"/>
        <end position="289"/>
    </location>
</feature>
<keyword evidence="2" id="KW-0813">Transport</keyword>
<dbReference type="EMBL" id="CP136513">
    <property type="protein sequence ID" value="WOD19092.1"/>
    <property type="molecule type" value="Genomic_DNA"/>
</dbReference>
<dbReference type="PANTHER" id="PTHR43791">
    <property type="entry name" value="PERMEASE-RELATED"/>
    <property type="match status" value="1"/>
</dbReference>
<feature type="transmembrane region" description="Helical" evidence="6">
    <location>
        <begin position="75"/>
        <end position="94"/>
    </location>
</feature>
<dbReference type="Pfam" id="PF07690">
    <property type="entry name" value="MFS_1"/>
    <property type="match status" value="1"/>
</dbReference>